<dbReference type="EMBL" id="BAABLW010000002">
    <property type="protein sequence ID" value="GAA4911996.1"/>
    <property type="molecule type" value="Genomic_DNA"/>
</dbReference>
<accession>A0ABP9FQH3</accession>
<dbReference type="InterPro" id="IPR004566">
    <property type="entry name" value="PanK"/>
</dbReference>
<dbReference type="SUPFAM" id="SSF52540">
    <property type="entry name" value="P-loop containing nucleoside triphosphate hydrolases"/>
    <property type="match status" value="1"/>
</dbReference>
<dbReference type="HAMAP" id="MF_00215">
    <property type="entry name" value="Pantothen_kinase_1"/>
    <property type="match status" value="1"/>
</dbReference>
<evidence type="ECO:0000313" key="18">
    <source>
        <dbReference type="EMBL" id="GAA4911996.1"/>
    </source>
</evidence>
<feature type="compositionally biased region" description="Basic and acidic residues" evidence="16">
    <location>
        <begin position="1"/>
        <end position="10"/>
    </location>
</feature>
<feature type="domain" description="Phosphoribulokinase/uridine kinase" evidence="17">
    <location>
        <begin position="126"/>
        <end position="268"/>
    </location>
</feature>
<keyword evidence="9 14" id="KW-0547">Nucleotide-binding</keyword>
<evidence type="ECO:0000256" key="16">
    <source>
        <dbReference type="SAM" id="MobiDB-lite"/>
    </source>
</evidence>
<proteinExistence type="inferred from homology"/>
<evidence type="ECO:0000256" key="2">
    <source>
        <dbReference type="ARBA" id="ARBA00004496"/>
    </source>
</evidence>
<keyword evidence="10 14" id="KW-0418">Kinase</keyword>
<dbReference type="PIRSF" id="PIRSF000545">
    <property type="entry name" value="Pantothenate_kin"/>
    <property type="match status" value="1"/>
</dbReference>
<feature type="region of interest" description="Disordered" evidence="16">
    <location>
        <begin position="1"/>
        <end position="39"/>
    </location>
</feature>
<evidence type="ECO:0000313" key="19">
    <source>
        <dbReference type="Proteomes" id="UP001500368"/>
    </source>
</evidence>
<comment type="pathway">
    <text evidence="3 14 15">Cofactor biosynthesis; coenzyme A biosynthesis; CoA from (R)-pantothenate: step 1/5.</text>
</comment>
<keyword evidence="12 14" id="KW-0173">Coenzyme A biosynthesis</keyword>
<dbReference type="NCBIfam" id="TIGR00554">
    <property type="entry name" value="panK_bact"/>
    <property type="match status" value="1"/>
</dbReference>
<evidence type="ECO:0000256" key="3">
    <source>
        <dbReference type="ARBA" id="ARBA00005225"/>
    </source>
</evidence>
<evidence type="ECO:0000256" key="9">
    <source>
        <dbReference type="ARBA" id="ARBA00022741"/>
    </source>
</evidence>
<evidence type="ECO:0000256" key="8">
    <source>
        <dbReference type="ARBA" id="ARBA00022679"/>
    </source>
</evidence>
<reference evidence="19" key="1">
    <citation type="journal article" date="2019" name="Int. J. Syst. Evol. Microbiol.">
        <title>The Global Catalogue of Microorganisms (GCM) 10K type strain sequencing project: providing services to taxonomists for standard genome sequencing and annotation.</title>
        <authorList>
            <consortium name="The Broad Institute Genomics Platform"/>
            <consortium name="The Broad Institute Genome Sequencing Center for Infectious Disease"/>
            <person name="Wu L."/>
            <person name="Ma J."/>
        </authorList>
    </citation>
    <scope>NUCLEOTIDE SEQUENCE [LARGE SCALE GENOMIC DNA]</scope>
    <source>
        <strain evidence="19">JCM 19129</strain>
    </source>
</reference>
<keyword evidence="7 14" id="KW-0963">Cytoplasm</keyword>
<evidence type="ECO:0000256" key="11">
    <source>
        <dbReference type="ARBA" id="ARBA00022840"/>
    </source>
</evidence>
<name>A0ABP9FQH3_9MICC</name>
<dbReference type="InterPro" id="IPR027417">
    <property type="entry name" value="P-loop_NTPase"/>
</dbReference>
<feature type="binding site" evidence="14">
    <location>
        <begin position="131"/>
        <end position="138"/>
    </location>
    <ligand>
        <name>ATP</name>
        <dbReference type="ChEBI" id="CHEBI:30616"/>
    </ligand>
</feature>
<comment type="subcellular location">
    <subcellularLocation>
        <location evidence="2 14 15">Cytoplasm</location>
    </subcellularLocation>
</comment>
<dbReference type="PANTHER" id="PTHR10285">
    <property type="entry name" value="URIDINE KINASE"/>
    <property type="match status" value="1"/>
</dbReference>
<keyword evidence="11 14" id="KW-0067">ATP-binding</keyword>
<evidence type="ECO:0000256" key="13">
    <source>
        <dbReference type="ARBA" id="ARBA00032866"/>
    </source>
</evidence>
<evidence type="ECO:0000256" key="6">
    <source>
        <dbReference type="ARBA" id="ARBA00015080"/>
    </source>
</evidence>
<protein>
    <recommendedName>
        <fullName evidence="6 14">Pantothenate kinase</fullName>
        <ecNumber evidence="5 14">2.7.1.33</ecNumber>
    </recommendedName>
    <alternativeName>
        <fullName evidence="13 14">Pantothenic acid kinase</fullName>
    </alternativeName>
</protein>
<dbReference type="Proteomes" id="UP001500368">
    <property type="component" value="Unassembled WGS sequence"/>
</dbReference>
<keyword evidence="19" id="KW-1185">Reference proteome</keyword>
<evidence type="ECO:0000256" key="15">
    <source>
        <dbReference type="RuleBase" id="RU003530"/>
    </source>
</evidence>
<evidence type="ECO:0000256" key="4">
    <source>
        <dbReference type="ARBA" id="ARBA00006087"/>
    </source>
</evidence>
<sequence length="353" mass="40076">MSSHLSEEPSHGPFPAVSTGPIPQEVLGTAPWAGSPPFEDGTTSYSPFVELDRPAWARLADTIEQPLNQDDVDRLRGIGEHLSLEEVAQVYLPLSRLLNIYVEAAAHLRTKTNEFLRETTRRTPFVIGVAGSVAVGKSTTARVLQEMLRRWPSTPRVELVTTDGFLYPNAELERRGLMERKGFPEAYDRRGLLRFVAEIKSGRPEVRAPKYSHLRYDIIPDDQVVVRRPDVLILEGLNVLQPARHREDGTVGPALSDFFDFSIYVDAKPKHIEQWYVDRFMKLRSGAFANPQSYFHRYSTFSDQEAMERATDIWGRINGPNLRENIQPTRSRAKLVMSKDADHSVSRVLLRKV</sequence>
<dbReference type="GO" id="GO:0016301">
    <property type="term" value="F:kinase activity"/>
    <property type="evidence" value="ECO:0007669"/>
    <property type="project" value="UniProtKB-KW"/>
</dbReference>
<keyword evidence="8 14" id="KW-0808">Transferase</keyword>
<comment type="catalytic activity">
    <reaction evidence="1 14 15">
        <text>(R)-pantothenate + ATP = (R)-4'-phosphopantothenate + ADP + H(+)</text>
        <dbReference type="Rhea" id="RHEA:16373"/>
        <dbReference type="ChEBI" id="CHEBI:10986"/>
        <dbReference type="ChEBI" id="CHEBI:15378"/>
        <dbReference type="ChEBI" id="CHEBI:29032"/>
        <dbReference type="ChEBI" id="CHEBI:30616"/>
        <dbReference type="ChEBI" id="CHEBI:456216"/>
        <dbReference type="EC" id="2.7.1.33"/>
    </reaction>
</comment>
<dbReference type="CDD" id="cd02025">
    <property type="entry name" value="PanK"/>
    <property type="match status" value="1"/>
</dbReference>
<evidence type="ECO:0000259" key="17">
    <source>
        <dbReference type="Pfam" id="PF00485"/>
    </source>
</evidence>
<evidence type="ECO:0000256" key="10">
    <source>
        <dbReference type="ARBA" id="ARBA00022777"/>
    </source>
</evidence>
<organism evidence="18 19">
    <name type="scientific">Nesterenkonia rhizosphaerae</name>
    <dbReference type="NCBI Taxonomy" id="1348272"/>
    <lineage>
        <taxon>Bacteria</taxon>
        <taxon>Bacillati</taxon>
        <taxon>Actinomycetota</taxon>
        <taxon>Actinomycetes</taxon>
        <taxon>Micrococcales</taxon>
        <taxon>Micrococcaceae</taxon>
        <taxon>Nesterenkonia</taxon>
    </lineage>
</organism>
<evidence type="ECO:0000256" key="1">
    <source>
        <dbReference type="ARBA" id="ARBA00001206"/>
    </source>
</evidence>
<dbReference type="Pfam" id="PF00485">
    <property type="entry name" value="PRK"/>
    <property type="match status" value="1"/>
</dbReference>
<dbReference type="InterPro" id="IPR006083">
    <property type="entry name" value="PRK/URK"/>
</dbReference>
<dbReference type="EC" id="2.7.1.33" evidence="5 14"/>
<dbReference type="Gene3D" id="3.40.50.300">
    <property type="entry name" value="P-loop containing nucleotide triphosphate hydrolases"/>
    <property type="match status" value="1"/>
</dbReference>
<comment type="caution">
    <text evidence="18">The sequence shown here is derived from an EMBL/GenBank/DDBJ whole genome shotgun (WGS) entry which is preliminary data.</text>
</comment>
<comment type="similarity">
    <text evidence="4 14 15">Belongs to the prokaryotic pantothenate kinase family.</text>
</comment>
<gene>
    <name evidence="14 18" type="primary">coaA</name>
    <name evidence="18" type="ORF">GCM10025790_03020</name>
</gene>
<evidence type="ECO:0000256" key="5">
    <source>
        <dbReference type="ARBA" id="ARBA00012102"/>
    </source>
</evidence>
<evidence type="ECO:0000256" key="7">
    <source>
        <dbReference type="ARBA" id="ARBA00022490"/>
    </source>
</evidence>
<evidence type="ECO:0000256" key="14">
    <source>
        <dbReference type="HAMAP-Rule" id="MF_00215"/>
    </source>
</evidence>
<evidence type="ECO:0000256" key="12">
    <source>
        <dbReference type="ARBA" id="ARBA00022993"/>
    </source>
</evidence>